<dbReference type="GO" id="GO:0016878">
    <property type="term" value="F:acid-thiol ligase activity"/>
    <property type="evidence" value="ECO:0007669"/>
    <property type="project" value="UniProtKB-ARBA"/>
</dbReference>
<gene>
    <name evidence="5" type="ORF">GF1_00350</name>
</gene>
<dbReference type="SUPFAM" id="SSF56801">
    <property type="entry name" value="Acetyl-CoA synthetase-like"/>
    <property type="match status" value="1"/>
</dbReference>
<organism evidence="5 6">
    <name type="scientific">Desulfolithobacter dissulfuricans</name>
    <dbReference type="NCBI Taxonomy" id="2795293"/>
    <lineage>
        <taxon>Bacteria</taxon>
        <taxon>Pseudomonadati</taxon>
        <taxon>Thermodesulfobacteriota</taxon>
        <taxon>Desulfobulbia</taxon>
        <taxon>Desulfobulbales</taxon>
        <taxon>Desulfobulbaceae</taxon>
        <taxon>Desulfolithobacter</taxon>
    </lineage>
</organism>
<dbReference type="Pfam" id="PF13193">
    <property type="entry name" value="AMP-binding_C"/>
    <property type="match status" value="1"/>
</dbReference>
<dbReference type="InterPro" id="IPR050237">
    <property type="entry name" value="ATP-dep_AMP-bd_enzyme"/>
</dbReference>
<evidence type="ECO:0000256" key="2">
    <source>
        <dbReference type="ARBA" id="ARBA00022598"/>
    </source>
</evidence>
<dbReference type="KEGG" id="ddu:GF1_00350"/>
<name>A0A915TYP0_9BACT</name>
<feature type="domain" description="AMP-binding enzyme C-terminal" evidence="4">
    <location>
        <begin position="439"/>
        <end position="514"/>
    </location>
</feature>
<sequence length="523" mass="57298">MSLYNQERLQTIMLLQNYLLRAAQKYPDKEVLIHGDHRVTYATLRAAAMSVAGWLLAKELEPGFRGALLTDDPFEYLAGYFGILLAGGVVVGLNTQTSVKALRYTLEDSGAEALLVNRKFSRYLEAGLPAIPSVRALAMSGAADTSKKGSLPPYDSLTGILDRKEVLSEQDLPFRQSCDLAQIIYTSGTTGSPKGVMLRHANLAANTSSIIEYLQLSGTDRVMAVLPFFYSYGNSVMLTHIAAGGSLVVNQSFLYPNVILQQMVEHRVTGFSGVPSTYALLLNRSAISKYSFPDLRYITQAGAAMSPAMAKKLKSIFPGVKIYIMYGQTEASARLSYLDPQELETRPGSIGKAIPGVTLSLRDQNGRFVPAGQTGEIVARGGNIMAGYWQRPGETAAVLRKEGLWTGDLARQDKDGFFYIVSRKSDIIKSGSHRIGPKEIEDTLAVHPAVHEVAVVGVPDEILDERIRACVVLKEDAKCSEKELIRLCRRELPAYKVPQEILFFKELPKTATGKIKKAPLKNT</sequence>
<dbReference type="PROSITE" id="PS00455">
    <property type="entry name" value="AMP_BINDING"/>
    <property type="match status" value="1"/>
</dbReference>
<dbReference type="Pfam" id="PF00501">
    <property type="entry name" value="AMP-binding"/>
    <property type="match status" value="1"/>
</dbReference>
<proteinExistence type="inferred from homology"/>
<dbReference type="PANTHER" id="PTHR43767">
    <property type="entry name" value="LONG-CHAIN-FATTY-ACID--COA LIGASE"/>
    <property type="match status" value="1"/>
</dbReference>
<dbReference type="PANTHER" id="PTHR43767:SF1">
    <property type="entry name" value="NONRIBOSOMAL PEPTIDE SYNTHASE PES1 (EUROFUNG)-RELATED"/>
    <property type="match status" value="1"/>
</dbReference>
<accession>A0A915TYP0</accession>
<evidence type="ECO:0000313" key="6">
    <source>
        <dbReference type="Proteomes" id="UP001063350"/>
    </source>
</evidence>
<reference evidence="5" key="1">
    <citation type="submission" date="2020-12" db="EMBL/GenBank/DDBJ databases">
        <title>Desulfobium dissulfuricans gen. nov., sp. nov., a novel mesophilic, sulfate-reducing bacterium isolated from a deep-sea hydrothermal vent.</title>
        <authorList>
            <person name="Hashimoto Y."/>
            <person name="Tame A."/>
            <person name="Sawayama S."/>
            <person name="Miyazaki J."/>
            <person name="Takai K."/>
            <person name="Nakagawa S."/>
        </authorList>
    </citation>
    <scope>NUCLEOTIDE SEQUENCE</scope>
    <source>
        <strain evidence="5">GF1</strain>
    </source>
</reference>
<evidence type="ECO:0000313" key="5">
    <source>
        <dbReference type="EMBL" id="BCO07659.1"/>
    </source>
</evidence>
<evidence type="ECO:0000256" key="1">
    <source>
        <dbReference type="ARBA" id="ARBA00006432"/>
    </source>
</evidence>
<comment type="similarity">
    <text evidence="1">Belongs to the ATP-dependent AMP-binding enzyme family.</text>
</comment>
<dbReference type="Gene3D" id="3.40.50.12780">
    <property type="entry name" value="N-terminal domain of ligase-like"/>
    <property type="match status" value="1"/>
</dbReference>
<dbReference type="InterPro" id="IPR000873">
    <property type="entry name" value="AMP-dep_synth/lig_dom"/>
</dbReference>
<dbReference type="Proteomes" id="UP001063350">
    <property type="component" value="Chromosome"/>
</dbReference>
<keyword evidence="6" id="KW-1185">Reference proteome</keyword>
<feature type="domain" description="AMP-dependent synthetase/ligase" evidence="3">
    <location>
        <begin position="21"/>
        <end position="389"/>
    </location>
</feature>
<dbReference type="InterPro" id="IPR020845">
    <property type="entry name" value="AMP-binding_CS"/>
</dbReference>
<dbReference type="InterPro" id="IPR042099">
    <property type="entry name" value="ANL_N_sf"/>
</dbReference>
<evidence type="ECO:0000259" key="4">
    <source>
        <dbReference type="Pfam" id="PF13193"/>
    </source>
</evidence>
<dbReference type="InterPro" id="IPR045851">
    <property type="entry name" value="AMP-bd_C_sf"/>
</dbReference>
<keyword evidence="2 5" id="KW-0436">Ligase</keyword>
<dbReference type="AlphaFoldDB" id="A0A915TYP0"/>
<protein>
    <submittedName>
        <fullName evidence="5">AMP-dependent ligase</fullName>
    </submittedName>
</protein>
<evidence type="ECO:0000259" key="3">
    <source>
        <dbReference type="Pfam" id="PF00501"/>
    </source>
</evidence>
<dbReference type="EMBL" id="AP024233">
    <property type="protein sequence ID" value="BCO07659.1"/>
    <property type="molecule type" value="Genomic_DNA"/>
</dbReference>
<dbReference type="FunFam" id="3.30.300.30:FF:000008">
    <property type="entry name" value="2,3-dihydroxybenzoate-AMP ligase"/>
    <property type="match status" value="1"/>
</dbReference>
<dbReference type="InterPro" id="IPR025110">
    <property type="entry name" value="AMP-bd_C"/>
</dbReference>
<dbReference type="Gene3D" id="3.30.300.30">
    <property type="match status" value="1"/>
</dbReference>